<keyword evidence="6" id="KW-0677">Repeat</keyword>
<feature type="domain" description="SRCR" evidence="15">
    <location>
        <begin position="25"/>
        <end position="125"/>
    </location>
</feature>
<keyword evidence="10" id="KW-0325">Glycoprotein</keyword>
<dbReference type="AlphaFoldDB" id="A0A6I8QSF4"/>
<dbReference type="PANTHER" id="PTHR47653">
    <property type="entry name" value="PROTEIN BARK BEETLE"/>
    <property type="match status" value="1"/>
</dbReference>
<evidence type="ECO:0000256" key="5">
    <source>
        <dbReference type="ARBA" id="ARBA00022729"/>
    </source>
</evidence>
<dbReference type="FunFam" id="3.10.250.10:FF:000006">
    <property type="entry name" value="neurotrypsin isoform X2"/>
    <property type="match status" value="3"/>
</dbReference>
<feature type="disulfide bond" evidence="11">
    <location>
        <begin position="746"/>
        <end position="756"/>
    </location>
</feature>
<accession>A0A6I8QSF4</accession>
<organism evidence="16">
    <name type="scientific">Xenopus tropicalis</name>
    <name type="common">Western clawed frog</name>
    <name type="synonym">Silurana tropicalis</name>
    <dbReference type="NCBI Taxonomy" id="8364"/>
    <lineage>
        <taxon>Eukaryota</taxon>
        <taxon>Metazoa</taxon>
        <taxon>Chordata</taxon>
        <taxon>Craniata</taxon>
        <taxon>Vertebrata</taxon>
        <taxon>Euteleostomi</taxon>
        <taxon>Amphibia</taxon>
        <taxon>Batrachia</taxon>
        <taxon>Anura</taxon>
        <taxon>Pipoidea</taxon>
        <taxon>Pipidae</taxon>
        <taxon>Xenopodinae</taxon>
        <taxon>Xenopus</taxon>
        <taxon>Silurana</taxon>
    </lineage>
</organism>
<dbReference type="GO" id="GO:0016020">
    <property type="term" value="C:membrane"/>
    <property type="evidence" value="ECO:0007669"/>
    <property type="project" value="UniProtKB-SubCell"/>
</dbReference>
<feature type="disulfide bond" evidence="11">
    <location>
        <begin position="515"/>
        <end position="525"/>
    </location>
</feature>
<feature type="disulfide bond" evidence="11">
    <location>
        <begin position="576"/>
        <end position="640"/>
    </location>
</feature>
<feature type="domain" description="SRCR" evidence="15">
    <location>
        <begin position="447"/>
        <end position="546"/>
    </location>
</feature>
<feature type="chain" id="PRO_5030155397" evidence="14">
    <location>
        <begin position="20"/>
        <end position="1013"/>
    </location>
</feature>
<evidence type="ECO:0000256" key="9">
    <source>
        <dbReference type="ARBA" id="ARBA00023157"/>
    </source>
</evidence>
<dbReference type="GO" id="GO:0005576">
    <property type="term" value="C:extracellular region"/>
    <property type="evidence" value="ECO:0007669"/>
    <property type="project" value="UniProtKB-SubCell"/>
</dbReference>
<feature type="disulfide bond" evidence="11">
    <location>
        <begin position="50"/>
        <end position="114"/>
    </location>
</feature>
<evidence type="ECO:0000313" key="16">
    <source>
        <dbReference type="Ensembl" id="ENSXETP00000072565"/>
    </source>
</evidence>
<reference evidence="16" key="2">
    <citation type="submission" date="2020-05" db="UniProtKB">
        <authorList>
            <consortium name="Ensembl"/>
        </authorList>
    </citation>
    <scope>IDENTIFICATION</scope>
</reference>
<feature type="disulfide bond" evidence="11">
    <location>
        <begin position="702"/>
        <end position="766"/>
    </location>
</feature>
<dbReference type="Gene3D" id="3.10.250.10">
    <property type="entry name" value="SRCR-like domain"/>
    <property type="match status" value="7"/>
</dbReference>
<feature type="disulfide bond" evidence="11">
    <location>
        <begin position="155"/>
        <end position="219"/>
    </location>
</feature>
<comment type="subcellular location">
    <subcellularLocation>
        <location evidence="1">Membrane</location>
        <topology evidence="1">Single-pass membrane protein</topology>
    </subcellularLocation>
    <subcellularLocation>
        <location evidence="2">Secreted</location>
    </subcellularLocation>
</comment>
<evidence type="ECO:0000256" key="2">
    <source>
        <dbReference type="ARBA" id="ARBA00004613"/>
    </source>
</evidence>
<feature type="domain" description="SRCR" evidence="15">
    <location>
        <begin position="551"/>
        <end position="651"/>
    </location>
</feature>
<proteinExistence type="predicted"/>
<dbReference type="FunFam" id="3.10.250.10:FF:000012">
    <property type="entry name" value="CD163 molecule like 1"/>
    <property type="match status" value="1"/>
</dbReference>
<dbReference type="InterPro" id="IPR001190">
    <property type="entry name" value="SRCR"/>
</dbReference>
<name>A0A6I8QSF4_XENTR</name>
<dbReference type="Pfam" id="PF00530">
    <property type="entry name" value="SRCR"/>
    <property type="match status" value="7"/>
</dbReference>
<comment type="caution">
    <text evidence="11">Lacks conserved residue(s) required for the propagation of feature annotation.</text>
</comment>
<dbReference type="PROSITE" id="PS00420">
    <property type="entry name" value="SRCR_1"/>
    <property type="match status" value="2"/>
</dbReference>
<feature type="disulfide bond" evidence="11">
    <location>
        <begin position="620"/>
        <end position="630"/>
    </location>
</feature>
<evidence type="ECO:0000256" key="6">
    <source>
        <dbReference type="ARBA" id="ARBA00022737"/>
    </source>
</evidence>
<evidence type="ECO:0000256" key="13">
    <source>
        <dbReference type="SAM" id="Phobius"/>
    </source>
</evidence>
<reference evidence="16" key="1">
    <citation type="journal article" date="2010" name="Science">
        <title>The genome of the Western clawed frog Xenopus tropicalis.</title>
        <authorList>
            <person name="Hellsten U."/>
            <person name="Harland R.M."/>
            <person name="Gilchrist M.J."/>
            <person name="Hendrix D."/>
            <person name="Jurka J."/>
            <person name="Kapitonov V."/>
            <person name="Ovcharenko I."/>
            <person name="Putnam N.H."/>
            <person name="Shu S."/>
            <person name="Taher L."/>
            <person name="Blitz I.L."/>
            <person name="Blumberg B."/>
            <person name="Dichmann D.S."/>
            <person name="Dubchak I."/>
            <person name="Amaya E."/>
            <person name="Detter J.C."/>
            <person name="Fletcher R."/>
            <person name="Gerhard D.S."/>
            <person name="Goodstein D."/>
            <person name="Graves T."/>
            <person name="Grigoriev I.V."/>
            <person name="Grimwood J."/>
            <person name="Kawashima T."/>
            <person name="Lindquist E."/>
            <person name="Lucas S.M."/>
            <person name="Mead P.E."/>
            <person name="Mitros T."/>
            <person name="Ogino H."/>
            <person name="Ohta Y."/>
            <person name="Poliakov A.V."/>
            <person name="Pollet N."/>
            <person name="Robert J."/>
            <person name="Salamov A."/>
            <person name="Sater A.K."/>
            <person name="Schmutz J."/>
            <person name="Terry A."/>
            <person name="Vize P.D."/>
            <person name="Warren W.C."/>
            <person name="Wells D."/>
            <person name="Wills A."/>
            <person name="Wilson R.K."/>
            <person name="Zimmerman L.B."/>
            <person name="Zorn A.M."/>
            <person name="Grainger R."/>
            <person name="Grammer T."/>
            <person name="Khokha M.K."/>
            <person name="Richardson P.M."/>
            <person name="Rokhsar D.S."/>
        </authorList>
    </citation>
    <scope>NUCLEOTIDE SEQUENCE [LARGE SCALE GENOMIC DNA]</scope>
    <source>
        <strain evidence="16">Nigerian</strain>
    </source>
</reference>
<dbReference type="InterPro" id="IPR053243">
    <property type="entry name" value="SJ_maturation_regulator"/>
</dbReference>
<feature type="compositionally biased region" description="Acidic residues" evidence="12">
    <location>
        <begin position="945"/>
        <end position="956"/>
    </location>
</feature>
<feature type="region of interest" description="Disordered" evidence="12">
    <location>
        <begin position="913"/>
        <end position="956"/>
    </location>
</feature>
<dbReference type="Ensembl" id="ENSXETT00000067864">
    <property type="protein sequence ID" value="ENSXETP00000072565"/>
    <property type="gene ID" value="ENSXETG00000007114"/>
</dbReference>
<keyword evidence="3" id="KW-0964">Secreted</keyword>
<dbReference type="InParanoid" id="A0A6I8QSF4"/>
<evidence type="ECO:0000256" key="8">
    <source>
        <dbReference type="ARBA" id="ARBA00023136"/>
    </source>
</evidence>
<feature type="disulfide bond" evidence="11">
    <location>
        <begin position="94"/>
        <end position="104"/>
    </location>
</feature>
<dbReference type="FunFam" id="3.10.250.10:FF:000004">
    <property type="entry name" value="Scavenger receptor cysteine-rich type 1 protein M130"/>
    <property type="match status" value="1"/>
</dbReference>
<dbReference type="SUPFAM" id="SSF56487">
    <property type="entry name" value="SRCR-like"/>
    <property type="match status" value="7"/>
</dbReference>
<evidence type="ECO:0000256" key="11">
    <source>
        <dbReference type="PROSITE-ProRule" id="PRU00196"/>
    </source>
</evidence>
<dbReference type="GeneTree" id="ENSGT00950000183145"/>
<evidence type="ECO:0000256" key="4">
    <source>
        <dbReference type="ARBA" id="ARBA00022692"/>
    </source>
</evidence>
<keyword evidence="7 13" id="KW-1133">Transmembrane helix</keyword>
<keyword evidence="9 11" id="KW-1015">Disulfide bond</keyword>
<feature type="region of interest" description="Disordered" evidence="12">
    <location>
        <begin position="974"/>
        <end position="1013"/>
    </location>
</feature>
<feature type="disulfide bond" evidence="11">
    <location>
        <begin position="304"/>
        <end position="314"/>
    </location>
</feature>
<feature type="domain" description="SRCR" evidence="15">
    <location>
        <begin position="130"/>
        <end position="230"/>
    </location>
</feature>
<feature type="domain" description="SRCR" evidence="15">
    <location>
        <begin position="677"/>
        <end position="777"/>
    </location>
</feature>
<keyword evidence="4 13" id="KW-0812">Transmembrane</keyword>
<dbReference type="Xenbase" id="XB-GENE-6032758">
    <property type="gene designation" value="cd163"/>
</dbReference>
<feature type="disulfide bond" evidence="11">
    <location>
        <begin position="199"/>
        <end position="209"/>
    </location>
</feature>
<sequence>MVWEGYFYFIALLFTFTDGQGYKRLRLQNGASPCEGRVEVYHQGEWGTVCDDDWDTNDADVVCRQLGCGRAVRATTNAHHGAGTGRIWLDYVRCRGTESYLWECNSRPWGEHNCNHGEDAGVICSGRIAHTWVEGQSICSGHLEVADSTSSGPVCELDAGLRAANVICRQLDCGTAVTLPVITNSYKRIEEFWTGEIKCIGNETNIKNCIWINSIKKNCTNPNPPTIHCIGTYSDYRIVNGSQSCSGRVELERVGQWKSLCNSHWDLHAANVLCRQLNCGTAVSVPHGNMFGTSKLTWTDRFHCKGTESQLAECPYTALGNSDCPHGETAAVICTGIKETLRLMGGENHCEGRVEVQNGSWHRVYGSEWGINEAQVVCRELHCGKAVSAFTSEAQLPDSSHGIWESIKCNGNESQLQDCVGTLASSVAQGCDPKKEVGVFCSASRRVRLVDGTGRCAGRVEVYHHGEWGTVCDDSWDVEDANVVCRQLRCGHAISTTNAFHGSGTGKIWMDDLKCLGNETSLWDCPSSAWGLHNCQHKEDVGVICSESTDLRLVGGTHECEGRVEVYYNGGWTSVCDNAMGENTVSIICKQLNCGVSGTISSLHEYGEAGGPFLLDNIKCRKNDITLWQCPSKPWTRDICSKREAAKIKCSGHKPYKAVTEADSCPTLHNCTDSDRVRLIGGQDNCSGRVEVFFQGAWGTVCDDSWDRKDAEVVCAQLGCVSAINATGEAMFGSGTGPIWLDEVSCKGHEQALQDCFSVRWNRSDCHHKEDAGVICTGKKESLPTTALSFTTGPPTSATSRISTVYVSSNIPIIACIVLAILLGLGIMVVWALARNLHWYRMVLKTRTDSLLSPAFPIYEEINFAMEGFEKALSEGSDSIVDTTDRKLEYYTSASEDKNSVISVTEASTDKYPLNNYEDIEEPDKDKGALLSGSQGSLNDKLQSEDYDDTEGPEKDEIDFIFDARTLPQNMISDYGYDDAETQPSSTQDKANGLSHPPAISISCDYDDADLGD</sequence>
<dbReference type="PROSITE" id="PS50287">
    <property type="entry name" value="SRCR_2"/>
    <property type="match status" value="7"/>
</dbReference>
<keyword evidence="8 13" id="KW-0472">Membrane</keyword>
<evidence type="ECO:0000256" key="3">
    <source>
        <dbReference type="ARBA" id="ARBA00022525"/>
    </source>
</evidence>
<feature type="disulfide bond" evidence="11">
    <location>
        <begin position="715"/>
        <end position="776"/>
    </location>
</feature>
<evidence type="ECO:0000256" key="10">
    <source>
        <dbReference type="ARBA" id="ARBA00023180"/>
    </source>
</evidence>
<evidence type="ECO:0000256" key="1">
    <source>
        <dbReference type="ARBA" id="ARBA00004167"/>
    </source>
</evidence>
<protein>
    <submittedName>
        <fullName evidence="16">CD163 molecule</fullName>
    </submittedName>
</protein>
<feature type="disulfide bond" evidence="11">
    <location>
        <begin position="63"/>
        <end position="124"/>
    </location>
</feature>
<feature type="transmembrane region" description="Helical" evidence="13">
    <location>
        <begin position="811"/>
        <end position="834"/>
    </location>
</feature>
<dbReference type="InterPro" id="IPR036772">
    <property type="entry name" value="SRCR-like_dom_sf"/>
</dbReference>
<evidence type="ECO:0000256" key="12">
    <source>
        <dbReference type="SAM" id="MobiDB-lite"/>
    </source>
</evidence>
<evidence type="ECO:0000256" key="7">
    <source>
        <dbReference type="ARBA" id="ARBA00022989"/>
    </source>
</evidence>
<feature type="compositionally biased region" description="Polar residues" evidence="12">
    <location>
        <begin position="932"/>
        <end position="941"/>
    </location>
</feature>
<dbReference type="PRINTS" id="PR00258">
    <property type="entry name" value="SPERACTRCPTR"/>
</dbReference>
<feature type="domain" description="SRCR" evidence="15">
    <location>
        <begin position="341"/>
        <end position="442"/>
    </location>
</feature>
<evidence type="ECO:0000259" key="15">
    <source>
        <dbReference type="PROSITE" id="PS50287"/>
    </source>
</evidence>
<keyword evidence="5 14" id="KW-0732">Signal</keyword>
<dbReference type="PANTHER" id="PTHR47653:SF1">
    <property type="entry name" value="DELETED IN MALIGNANT BRAIN TUMORS 1 PROTEIN"/>
    <property type="match status" value="1"/>
</dbReference>
<feature type="disulfide bond" evidence="11">
    <location>
        <begin position="409"/>
        <end position="419"/>
    </location>
</feature>
<evidence type="ECO:0000256" key="14">
    <source>
        <dbReference type="SAM" id="SignalP"/>
    </source>
</evidence>
<feature type="domain" description="SRCR" evidence="15">
    <location>
        <begin position="236"/>
        <end position="335"/>
    </location>
</feature>
<dbReference type="Bgee" id="ENSXETG00000007114">
    <property type="expression patterns" value="Expressed in 4-cell stage embryo and 1 other cell type or tissue"/>
</dbReference>
<dbReference type="FunCoup" id="A0A6I8QSF4">
    <property type="interactions" value="96"/>
</dbReference>
<feature type="disulfide bond" evidence="11">
    <location>
        <begin position="168"/>
        <end position="229"/>
    </location>
</feature>
<dbReference type="FunFam" id="3.10.250.10:FF:000016">
    <property type="entry name" value="Scavenger receptor cysteine-rich protein type 12"/>
    <property type="match status" value="2"/>
</dbReference>
<dbReference type="SMART" id="SM00202">
    <property type="entry name" value="SR"/>
    <property type="match status" value="7"/>
</dbReference>
<feature type="signal peptide" evidence="14">
    <location>
        <begin position="1"/>
        <end position="19"/>
    </location>
</feature>
<gene>
    <name evidence="16" type="primary">cd163</name>
</gene>
<feature type="disulfide bond" evidence="11">
    <location>
        <begin position="589"/>
        <end position="650"/>
    </location>
</feature>